<proteinExistence type="predicted"/>
<feature type="compositionally biased region" description="Polar residues" evidence="1">
    <location>
        <begin position="18"/>
        <end position="32"/>
    </location>
</feature>
<dbReference type="AlphaFoldDB" id="A0A2A9LYX0"/>
<dbReference type="VEuPathDB" id="ToxoDB:BESB_026120"/>
<keyword evidence="3" id="KW-1185">Reference proteome</keyword>
<dbReference type="GeneID" id="40307664"/>
<feature type="region of interest" description="Disordered" evidence="1">
    <location>
        <begin position="14"/>
        <end position="53"/>
    </location>
</feature>
<dbReference type="KEGG" id="bbes:BESB_026120"/>
<name>A0A2A9LYX0_BESBE</name>
<gene>
    <name evidence="2" type="ORF">BESB_026120</name>
</gene>
<dbReference type="RefSeq" id="XP_029215647.1">
    <property type="nucleotide sequence ID" value="XM_029361292.1"/>
</dbReference>
<dbReference type="Proteomes" id="UP000224006">
    <property type="component" value="Unassembled WGS sequence"/>
</dbReference>
<evidence type="ECO:0000313" key="2">
    <source>
        <dbReference type="EMBL" id="PFH31638.1"/>
    </source>
</evidence>
<evidence type="ECO:0000256" key="1">
    <source>
        <dbReference type="SAM" id="MobiDB-lite"/>
    </source>
</evidence>
<feature type="compositionally biased region" description="Basic and acidic residues" evidence="1">
    <location>
        <begin position="40"/>
        <end position="52"/>
    </location>
</feature>
<protein>
    <submittedName>
        <fullName evidence="2">Uncharacterized protein</fullName>
    </submittedName>
</protein>
<dbReference type="OrthoDB" id="365041at2759"/>
<accession>A0A2A9LYX0</accession>
<feature type="compositionally biased region" description="Low complexity" evidence="1">
    <location>
        <begin position="71"/>
        <end position="109"/>
    </location>
</feature>
<dbReference type="EMBL" id="NWUJ01000014">
    <property type="protein sequence ID" value="PFH31638.1"/>
    <property type="molecule type" value="Genomic_DNA"/>
</dbReference>
<feature type="region of interest" description="Disordered" evidence="1">
    <location>
        <begin position="228"/>
        <end position="260"/>
    </location>
</feature>
<feature type="region of interest" description="Disordered" evidence="1">
    <location>
        <begin position="71"/>
        <end position="123"/>
    </location>
</feature>
<comment type="caution">
    <text evidence="2">The sequence shown here is derived from an EMBL/GenBank/DDBJ whole genome shotgun (WGS) entry which is preliminary data.</text>
</comment>
<sequence>MEKCARAVLRGVHALRESPSSFRSHALSQTDQPRPARRLPKTDRASLSRHDPSGVLFPCVRDGTCHAASFSHFSSSSRDTSSSAADSAASPPPSGASSPSPAAGEASPSPSSPSPSPPLGAPAFSPDRLHSLFARADVLANLLHSRLALPLLYPLNSGGGLTNPLNVPGGSPGSDASALNSIASSRWKREEVVGALATVTPLVLAATSVSRFLKAAHALSYYSGPTCGTQVSGRRLRDRRGGTPQTEENDGGRAQAAPALGRSRVHFLRPQLWRVLKPGEEGRTKHLKWR</sequence>
<reference evidence="2 3" key="1">
    <citation type="submission" date="2017-09" db="EMBL/GenBank/DDBJ databases">
        <title>Genome sequencing of Besnoitia besnoiti strain Bb-Ger1.</title>
        <authorList>
            <person name="Schares G."/>
            <person name="Venepally P."/>
            <person name="Lorenzi H.A."/>
        </authorList>
    </citation>
    <scope>NUCLEOTIDE SEQUENCE [LARGE SCALE GENOMIC DNA]</scope>
    <source>
        <strain evidence="2 3">Bb-Ger1</strain>
    </source>
</reference>
<feature type="compositionally biased region" description="Pro residues" evidence="1">
    <location>
        <begin position="110"/>
        <end position="120"/>
    </location>
</feature>
<evidence type="ECO:0000313" key="3">
    <source>
        <dbReference type="Proteomes" id="UP000224006"/>
    </source>
</evidence>
<organism evidence="2 3">
    <name type="scientific">Besnoitia besnoiti</name>
    <name type="common">Apicomplexan protozoan</name>
    <dbReference type="NCBI Taxonomy" id="94643"/>
    <lineage>
        <taxon>Eukaryota</taxon>
        <taxon>Sar</taxon>
        <taxon>Alveolata</taxon>
        <taxon>Apicomplexa</taxon>
        <taxon>Conoidasida</taxon>
        <taxon>Coccidia</taxon>
        <taxon>Eucoccidiorida</taxon>
        <taxon>Eimeriorina</taxon>
        <taxon>Sarcocystidae</taxon>
        <taxon>Besnoitia</taxon>
    </lineage>
</organism>